<feature type="signal peptide" evidence="1">
    <location>
        <begin position="1"/>
        <end position="27"/>
    </location>
</feature>
<sequence length="162" mass="17608">MYCLRGPQLSLLLATIALEGMVTDGAALSEARIASPTEDVASSESPLGLPTFPKLQGLSCENEGFMSIDTDGVYRAYLADGTVTDASRLSPQQIQIFLSACEPWESTTEMQELRTIYTDVDSSRIPDEQLLNPSDSARPWDKIAAFADAVATTPRRRCNAED</sequence>
<evidence type="ECO:0000313" key="3">
    <source>
        <dbReference type="Proteomes" id="UP001274830"/>
    </source>
</evidence>
<proteinExistence type="predicted"/>
<keyword evidence="3" id="KW-1185">Reference proteome</keyword>
<reference evidence="2" key="1">
    <citation type="submission" date="2023-07" db="EMBL/GenBank/DDBJ databases">
        <title>Black Yeasts Isolated from many extreme environments.</title>
        <authorList>
            <person name="Coleine C."/>
            <person name="Stajich J.E."/>
            <person name="Selbmann L."/>
        </authorList>
    </citation>
    <scope>NUCLEOTIDE SEQUENCE</scope>
    <source>
        <strain evidence="2">CCFEE 5485</strain>
    </source>
</reference>
<comment type="caution">
    <text evidence="2">The sequence shown here is derived from an EMBL/GenBank/DDBJ whole genome shotgun (WGS) entry which is preliminary data.</text>
</comment>
<organism evidence="2 3">
    <name type="scientific">Recurvomyces mirabilis</name>
    <dbReference type="NCBI Taxonomy" id="574656"/>
    <lineage>
        <taxon>Eukaryota</taxon>
        <taxon>Fungi</taxon>
        <taxon>Dikarya</taxon>
        <taxon>Ascomycota</taxon>
        <taxon>Pezizomycotina</taxon>
        <taxon>Dothideomycetes</taxon>
        <taxon>Dothideomycetidae</taxon>
        <taxon>Mycosphaerellales</taxon>
        <taxon>Teratosphaeriaceae</taxon>
        <taxon>Recurvomyces</taxon>
    </lineage>
</organism>
<accession>A0AAE1C2F8</accession>
<dbReference type="Proteomes" id="UP001274830">
    <property type="component" value="Unassembled WGS sequence"/>
</dbReference>
<gene>
    <name evidence="2" type="ORF">LTR78_004511</name>
</gene>
<keyword evidence="1" id="KW-0732">Signal</keyword>
<name>A0AAE1C2F8_9PEZI</name>
<evidence type="ECO:0000256" key="1">
    <source>
        <dbReference type="SAM" id="SignalP"/>
    </source>
</evidence>
<feature type="chain" id="PRO_5041897885" evidence="1">
    <location>
        <begin position="28"/>
        <end position="162"/>
    </location>
</feature>
<evidence type="ECO:0000313" key="2">
    <source>
        <dbReference type="EMBL" id="KAK3675428.1"/>
    </source>
</evidence>
<dbReference type="EMBL" id="JAUTXT010000014">
    <property type="protein sequence ID" value="KAK3675428.1"/>
    <property type="molecule type" value="Genomic_DNA"/>
</dbReference>
<dbReference type="AlphaFoldDB" id="A0AAE1C2F8"/>
<protein>
    <submittedName>
        <fullName evidence="2">Uncharacterized protein</fullName>
    </submittedName>
</protein>